<gene>
    <name evidence="1" type="ORF">METZ01_LOCUS81799</name>
</gene>
<dbReference type="EMBL" id="UINC01006671">
    <property type="protein sequence ID" value="SVA28945.1"/>
    <property type="molecule type" value="Genomic_DNA"/>
</dbReference>
<accession>A0A381ULA8</accession>
<evidence type="ECO:0000313" key="1">
    <source>
        <dbReference type="EMBL" id="SVA28945.1"/>
    </source>
</evidence>
<sequence length="47" mass="5142">MTNSVTQVSTVSKVVALMGSRDLAVLETYLTPFSVVQADKLLTEERI</sequence>
<dbReference type="AlphaFoldDB" id="A0A381ULA8"/>
<organism evidence="1">
    <name type="scientific">marine metagenome</name>
    <dbReference type="NCBI Taxonomy" id="408172"/>
    <lineage>
        <taxon>unclassified sequences</taxon>
        <taxon>metagenomes</taxon>
        <taxon>ecological metagenomes</taxon>
    </lineage>
</organism>
<proteinExistence type="predicted"/>
<name>A0A381ULA8_9ZZZZ</name>
<reference evidence="1" key="1">
    <citation type="submission" date="2018-05" db="EMBL/GenBank/DDBJ databases">
        <authorList>
            <person name="Lanie J.A."/>
            <person name="Ng W.-L."/>
            <person name="Kazmierczak K.M."/>
            <person name="Andrzejewski T.M."/>
            <person name="Davidsen T.M."/>
            <person name="Wayne K.J."/>
            <person name="Tettelin H."/>
            <person name="Glass J.I."/>
            <person name="Rusch D."/>
            <person name="Podicherti R."/>
            <person name="Tsui H.-C.T."/>
            <person name="Winkler M.E."/>
        </authorList>
    </citation>
    <scope>NUCLEOTIDE SEQUENCE</scope>
</reference>
<protein>
    <submittedName>
        <fullName evidence="1">Uncharacterized protein</fullName>
    </submittedName>
</protein>